<protein>
    <submittedName>
        <fullName evidence="1">Uncharacterized protein</fullName>
    </submittedName>
</protein>
<dbReference type="Proteomes" id="UP000624244">
    <property type="component" value="Unassembled WGS sequence"/>
</dbReference>
<dbReference type="InterPro" id="IPR008949">
    <property type="entry name" value="Isoprenoid_synthase_dom_sf"/>
</dbReference>
<name>A0A8H5ZRK6_COCSA</name>
<proteinExistence type="predicted"/>
<feature type="non-terminal residue" evidence="1">
    <location>
        <position position="88"/>
    </location>
</feature>
<evidence type="ECO:0000313" key="1">
    <source>
        <dbReference type="EMBL" id="KAF5852979.1"/>
    </source>
</evidence>
<gene>
    <name evidence="1" type="ORF">GGP41_001484</name>
</gene>
<accession>A0A8H5ZRK6</accession>
<dbReference type="EMBL" id="WNKQ01000002">
    <property type="protein sequence ID" value="KAF5852979.1"/>
    <property type="molecule type" value="Genomic_DNA"/>
</dbReference>
<dbReference type="AlphaFoldDB" id="A0A8H5ZRK6"/>
<evidence type="ECO:0000313" key="2">
    <source>
        <dbReference type="Proteomes" id="UP000624244"/>
    </source>
</evidence>
<organism evidence="1 2">
    <name type="scientific">Cochliobolus sativus</name>
    <name type="common">Common root rot and spot blotch fungus</name>
    <name type="synonym">Bipolaris sorokiniana</name>
    <dbReference type="NCBI Taxonomy" id="45130"/>
    <lineage>
        <taxon>Eukaryota</taxon>
        <taxon>Fungi</taxon>
        <taxon>Dikarya</taxon>
        <taxon>Ascomycota</taxon>
        <taxon>Pezizomycotina</taxon>
        <taxon>Dothideomycetes</taxon>
        <taxon>Pleosporomycetidae</taxon>
        <taxon>Pleosporales</taxon>
        <taxon>Pleosporineae</taxon>
        <taxon>Pleosporaceae</taxon>
        <taxon>Bipolaris</taxon>
    </lineage>
</organism>
<sequence>YSERIHSDIIKASGSFTTLEVRRIIYDHEANLAIERVMKDWANYIGDGQGFLTLNACSSLSNMYSFTFIESPQDRLDVAAYWGDLGLL</sequence>
<dbReference type="Gene3D" id="1.10.600.10">
    <property type="entry name" value="Farnesyl Diphosphate Synthase"/>
    <property type="match status" value="1"/>
</dbReference>
<reference evidence="1" key="1">
    <citation type="submission" date="2019-11" db="EMBL/GenBank/DDBJ databases">
        <title>Bipolaris sorokiniana Genome sequencing.</title>
        <authorList>
            <person name="Wang H."/>
        </authorList>
    </citation>
    <scope>NUCLEOTIDE SEQUENCE</scope>
</reference>
<comment type="caution">
    <text evidence="1">The sequence shown here is derived from an EMBL/GenBank/DDBJ whole genome shotgun (WGS) entry which is preliminary data.</text>
</comment>